<evidence type="ECO:0000256" key="4">
    <source>
        <dbReference type="ARBA" id="ARBA00022679"/>
    </source>
</evidence>
<evidence type="ECO:0000256" key="2">
    <source>
        <dbReference type="ARBA" id="ARBA00003015"/>
    </source>
</evidence>
<feature type="binding site" evidence="7">
    <location>
        <position position="138"/>
    </location>
    <ligand>
        <name>S-adenosyl-L-methionine</name>
        <dbReference type="ChEBI" id="CHEBI:59789"/>
    </ligand>
</feature>
<dbReference type="InterPro" id="IPR055361">
    <property type="entry name" value="tRNA_methyltr_TrmB_bact"/>
</dbReference>
<feature type="region of interest" description="Disordered" evidence="8">
    <location>
        <begin position="1"/>
        <end position="28"/>
    </location>
</feature>
<accession>A0A1D9MGP7</accession>
<dbReference type="EC" id="2.1.1.33" evidence="7"/>
<evidence type="ECO:0000256" key="6">
    <source>
        <dbReference type="ARBA" id="ARBA00022694"/>
    </source>
</evidence>
<evidence type="ECO:0000256" key="1">
    <source>
        <dbReference type="ARBA" id="ARBA00000142"/>
    </source>
</evidence>
<dbReference type="HAMAP" id="MF_01057">
    <property type="entry name" value="tRNA_methyltr_TrmB"/>
    <property type="match status" value="1"/>
</dbReference>
<feature type="binding site" evidence="7">
    <location>
        <begin position="229"/>
        <end position="232"/>
    </location>
    <ligand>
        <name>substrate</name>
    </ligand>
</feature>
<organism evidence="9 10">
    <name type="scientific">Rhodobacter xanthinilyticus</name>
    <dbReference type="NCBI Taxonomy" id="1850250"/>
    <lineage>
        <taxon>Bacteria</taxon>
        <taxon>Pseudomonadati</taxon>
        <taxon>Pseudomonadota</taxon>
        <taxon>Alphaproteobacteria</taxon>
        <taxon>Rhodobacterales</taxon>
        <taxon>Rhodobacter group</taxon>
        <taxon>Rhodobacter</taxon>
    </lineage>
</organism>
<comment type="catalytic activity">
    <reaction evidence="1 7">
        <text>guanosine(46) in tRNA + S-adenosyl-L-methionine = N(7)-methylguanosine(46) in tRNA + S-adenosyl-L-homocysteine</text>
        <dbReference type="Rhea" id="RHEA:42708"/>
        <dbReference type="Rhea" id="RHEA-COMP:10188"/>
        <dbReference type="Rhea" id="RHEA-COMP:10189"/>
        <dbReference type="ChEBI" id="CHEBI:57856"/>
        <dbReference type="ChEBI" id="CHEBI:59789"/>
        <dbReference type="ChEBI" id="CHEBI:74269"/>
        <dbReference type="ChEBI" id="CHEBI:74480"/>
        <dbReference type="EC" id="2.1.1.33"/>
    </reaction>
</comment>
<evidence type="ECO:0000313" key="9">
    <source>
        <dbReference type="EMBL" id="AOZ71055.1"/>
    </source>
</evidence>
<evidence type="ECO:0000256" key="7">
    <source>
        <dbReference type="HAMAP-Rule" id="MF_01057"/>
    </source>
</evidence>
<keyword evidence="3 7" id="KW-0489">Methyltransferase</keyword>
<comment type="pathway">
    <text evidence="7">tRNA modification; N(7)-methylguanine-tRNA biosynthesis.</text>
</comment>
<protein>
    <recommendedName>
        <fullName evidence="7">tRNA (guanine-N(7)-)-methyltransferase</fullName>
        <ecNumber evidence="7">2.1.1.33</ecNumber>
    </recommendedName>
    <alternativeName>
        <fullName evidence="7">tRNA (guanine(46)-N(7))-methyltransferase</fullName>
    </alternativeName>
    <alternativeName>
        <fullName evidence="7">tRNA(m7G46)-methyltransferase</fullName>
    </alternativeName>
</protein>
<dbReference type="PANTHER" id="PTHR23417:SF14">
    <property type="entry name" value="PENTACOTRIPEPTIDE-REPEAT REGION OF PRORP DOMAIN-CONTAINING PROTEIN"/>
    <property type="match status" value="1"/>
</dbReference>
<reference evidence="9 10" key="1">
    <citation type="submission" date="2016-10" db="EMBL/GenBank/DDBJ databases">
        <title>Rhodobacter sp. LPB0142, isolated from sea water.</title>
        <authorList>
            <person name="Kim E."/>
            <person name="Yi H."/>
        </authorList>
    </citation>
    <scope>NUCLEOTIDE SEQUENCE [LARGE SCALE GENOMIC DNA]</scope>
    <source>
        <strain evidence="9 10">LPB0142</strain>
    </source>
</reference>
<evidence type="ECO:0000313" key="10">
    <source>
        <dbReference type="Proteomes" id="UP000176562"/>
    </source>
</evidence>
<name>A0A1D9MGP7_9RHOB</name>
<dbReference type="AlphaFoldDB" id="A0A1D9MGP7"/>
<dbReference type="InterPro" id="IPR029063">
    <property type="entry name" value="SAM-dependent_MTases_sf"/>
</dbReference>
<feature type="binding site" evidence="7">
    <location>
        <position position="196"/>
    </location>
    <ligand>
        <name>substrate</name>
    </ligand>
</feature>
<sequence length="250" mass="27744">MQDSDSQAGAGPEPEVTSPEAASERSEWRNFYGRIRGKTMRQSQKAYLSEDLASLAPRGVTREENPGRELIDPQAIFGNDAPIWLEVGFGGGEHLVHMCARYPEVNIIGCEPFINGVAMLLGKIRAAGVTNIAVHPGDARDLMDVLPDGALAKAFLNYPDPWPKRRHHRRRFVTQDHLVPLARCLAPGAEFRVATDIPSYMAQALREVPRAGFALTGHGGEAWGDWISTRYEQKALREGRVPDYATFRRL</sequence>
<dbReference type="GO" id="GO:0008176">
    <property type="term" value="F:tRNA (guanine(46)-N7)-methyltransferase activity"/>
    <property type="evidence" value="ECO:0007669"/>
    <property type="project" value="UniProtKB-UniRule"/>
</dbReference>
<keyword evidence="5 7" id="KW-0949">S-adenosyl-L-methionine</keyword>
<dbReference type="KEGG" id="rhp:LPB142_12390"/>
<proteinExistence type="inferred from homology"/>
<gene>
    <name evidence="7" type="primary">trmB</name>
    <name evidence="9" type="ORF">LPB142_12390</name>
</gene>
<evidence type="ECO:0000256" key="5">
    <source>
        <dbReference type="ARBA" id="ARBA00022691"/>
    </source>
</evidence>
<dbReference type="GO" id="GO:0043527">
    <property type="term" value="C:tRNA methyltransferase complex"/>
    <property type="evidence" value="ECO:0007669"/>
    <property type="project" value="TreeGrafter"/>
</dbReference>
<feature type="binding site" evidence="7">
    <location>
        <position position="160"/>
    </location>
    <ligand>
        <name>S-adenosyl-L-methionine</name>
        <dbReference type="ChEBI" id="CHEBI:59789"/>
    </ligand>
</feature>
<dbReference type="UniPathway" id="UPA00989"/>
<dbReference type="Pfam" id="PF02390">
    <property type="entry name" value="Methyltransf_4"/>
    <property type="match status" value="1"/>
</dbReference>
<evidence type="ECO:0000256" key="8">
    <source>
        <dbReference type="SAM" id="MobiDB-lite"/>
    </source>
</evidence>
<evidence type="ECO:0000256" key="3">
    <source>
        <dbReference type="ARBA" id="ARBA00022603"/>
    </source>
</evidence>
<comment type="caution">
    <text evidence="7">Lacks conserved residue(s) required for the propagation of feature annotation.</text>
</comment>
<dbReference type="PANTHER" id="PTHR23417">
    <property type="entry name" value="3-DEOXY-D-MANNO-OCTULOSONIC-ACID TRANSFERASE/TRNA GUANINE-N 7 - -METHYLTRANSFERASE"/>
    <property type="match status" value="1"/>
</dbReference>
<keyword evidence="6 7" id="KW-0819">tRNA processing</keyword>
<comment type="function">
    <text evidence="2 7">Catalyzes the formation of N(7)-methylguanine at position 46 (m7G46) in tRNA.</text>
</comment>
<keyword evidence="10" id="KW-1185">Reference proteome</keyword>
<feature type="binding site" evidence="7">
    <location>
        <position position="164"/>
    </location>
    <ligand>
        <name>substrate</name>
    </ligand>
</feature>
<keyword evidence="4 7" id="KW-0808">Transferase</keyword>
<dbReference type="EMBL" id="CP017781">
    <property type="protein sequence ID" value="AOZ71055.1"/>
    <property type="molecule type" value="Genomic_DNA"/>
</dbReference>
<dbReference type="PROSITE" id="PS51625">
    <property type="entry name" value="SAM_MT_TRMB"/>
    <property type="match status" value="1"/>
</dbReference>
<feature type="binding site" evidence="7">
    <location>
        <position position="86"/>
    </location>
    <ligand>
        <name>S-adenosyl-L-methionine</name>
        <dbReference type="ChEBI" id="CHEBI:59789"/>
    </ligand>
</feature>
<dbReference type="SUPFAM" id="SSF53335">
    <property type="entry name" value="S-adenosyl-L-methionine-dependent methyltransferases"/>
    <property type="match status" value="1"/>
</dbReference>
<dbReference type="InterPro" id="IPR003358">
    <property type="entry name" value="tRNA_(Gua-N-7)_MeTrfase_Trmb"/>
</dbReference>
<feature type="binding site" evidence="7">
    <location>
        <position position="111"/>
    </location>
    <ligand>
        <name>S-adenosyl-L-methionine</name>
        <dbReference type="ChEBI" id="CHEBI:59789"/>
    </ligand>
</feature>
<dbReference type="Gene3D" id="3.40.50.150">
    <property type="entry name" value="Vaccinia Virus protein VP39"/>
    <property type="match status" value="1"/>
</dbReference>
<dbReference type="Proteomes" id="UP000176562">
    <property type="component" value="Chromosome"/>
</dbReference>
<dbReference type="STRING" id="1850250.LPB142_12390"/>
<comment type="similarity">
    <text evidence="7">Belongs to the class I-like SAM-binding methyltransferase superfamily. TrmB family.</text>
</comment>